<keyword evidence="3 7" id="KW-0694">RNA-binding</keyword>
<dbReference type="InterPro" id="IPR004389">
    <property type="entry name" value="Ribosomal_uL18_bac-type"/>
</dbReference>
<comment type="similarity">
    <text evidence="1 7">Belongs to the universal ribosomal protein uL18 family.</text>
</comment>
<dbReference type="InterPro" id="IPR057268">
    <property type="entry name" value="Ribosomal_L18"/>
</dbReference>
<evidence type="ECO:0000313" key="9">
    <source>
        <dbReference type="Proteomes" id="UP000642920"/>
    </source>
</evidence>
<dbReference type="HAMAP" id="MF_01337_B">
    <property type="entry name" value="Ribosomal_uL18_B"/>
    <property type="match status" value="1"/>
</dbReference>
<comment type="function">
    <text evidence="7">This is one of the proteins that bind and probably mediate the attachment of the 5S RNA into the large ribosomal subunit, where it forms part of the central protuberance.</text>
</comment>
<dbReference type="NCBIfam" id="TIGR00060">
    <property type="entry name" value="L18_bact"/>
    <property type="match status" value="1"/>
</dbReference>
<dbReference type="GO" id="GO:0006412">
    <property type="term" value="P:translation"/>
    <property type="evidence" value="ECO:0007669"/>
    <property type="project" value="UniProtKB-UniRule"/>
</dbReference>
<keyword evidence="4 7" id="KW-0689">Ribosomal protein</keyword>
<protein>
    <recommendedName>
        <fullName evidence="6 7">Large ribosomal subunit protein uL18</fullName>
    </recommendedName>
</protein>
<comment type="subunit">
    <text evidence="7">Part of the 50S ribosomal subunit; part of the 5S rRNA/L5/L18/L25 subcomplex. Contacts the 5S and 23S rRNAs.</text>
</comment>
<dbReference type="CDD" id="cd00432">
    <property type="entry name" value="Ribosomal_L18_L5e"/>
    <property type="match status" value="1"/>
</dbReference>
<evidence type="ECO:0000256" key="6">
    <source>
        <dbReference type="ARBA" id="ARBA00035197"/>
    </source>
</evidence>
<keyword evidence="2 7" id="KW-0699">rRNA-binding</keyword>
<dbReference type="EMBL" id="JAERQG010000001">
    <property type="protein sequence ID" value="MBL0764610.1"/>
    <property type="molecule type" value="Genomic_DNA"/>
</dbReference>
<evidence type="ECO:0000256" key="3">
    <source>
        <dbReference type="ARBA" id="ARBA00022884"/>
    </source>
</evidence>
<sequence>MLTMAINKTARRLRIKKGIRRKVSGTASIPRLSVFKSNRAIYAQIVDDLKGHTLAATNSMELGAKSNADLETAAKVGETLANKAKEAGIEQIVFDRGGYRYHGKVKALADGARKGGLKF</sequence>
<reference evidence="8" key="1">
    <citation type="submission" date="2021-01" db="EMBL/GenBank/DDBJ databases">
        <title>Marivirga sp. nov., isolated from intertidal surface sediments.</title>
        <authorList>
            <person name="Zhang M."/>
        </authorList>
    </citation>
    <scope>NUCLEOTIDE SEQUENCE</scope>
    <source>
        <strain evidence="8">SM1354</strain>
    </source>
</reference>
<dbReference type="SUPFAM" id="SSF53137">
    <property type="entry name" value="Translational machinery components"/>
    <property type="match status" value="1"/>
</dbReference>
<evidence type="ECO:0000256" key="7">
    <source>
        <dbReference type="HAMAP-Rule" id="MF_01337"/>
    </source>
</evidence>
<organism evidence="8 9">
    <name type="scientific">Marivirga atlantica</name>
    <dbReference type="NCBI Taxonomy" id="1548457"/>
    <lineage>
        <taxon>Bacteria</taxon>
        <taxon>Pseudomonadati</taxon>
        <taxon>Bacteroidota</taxon>
        <taxon>Cytophagia</taxon>
        <taxon>Cytophagales</taxon>
        <taxon>Marivirgaceae</taxon>
        <taxon>Marivirga</taxon>
    </lineage>
</organism>
<proteinExistence type="inferred from homology"/>
<keyword evidence="5 7" id="KW-0687">Ribonucleoprotein</keyword>
<dbReference type="Gene3D" id="3.30.420.100">
    <property type="match status" value="1"/>
</dbReference>
<evidence type="ECO:0000256" key="5">
    <source>
        <dbReference type="ARBA" id="ARBA00023274"/>
    </source>
</evidence>
<dbReference type="Pfam" id="PF00861">
    <property type="entry name" value="Ribosomal_L18p"/>
    <property type="match status" value="1"/>
</dbReference>
<dbReference type="AlphaFoldDB" id="A0A937A998"/>
<name>A0A937A998_9BACT</name>
<evidence type="ECO:0000256" key="4">
    <source>
        <dbReference type="ARBA" id="ARBA00022980"/>
    </source>
</evidence>
<evidence type="ECO:0000313" key="8">
    <source>
        <dbReference type="EMBL" id="MBL0764610.1"/>
    </source>
</evidence>
<dbReference type="InterPro" id="IPR005484">
    <property type="entry name" value="Ribosomal_uL18_bac/plant/anim"/>
</dbReference>
<keyword evidence="9" id="KW-1185">Reference proteome</keyword>
<dbReference type="GO" id="GO:0003735">
    <property type="term" value="F:structural constituent of ribosome"/>
    <property type="evidence" value="ECO:0007669"/>
    <property type="project" value="InterPro"/>
</dbReference>
<dbReference type="GO" id="GO:0008097">
    <property type="term" value="F:5S rRNA binding"/>
    <property type="evidence" value="ECO:0007669"/>
    <property type="project" value="TreeGrafter"/>
</dbReference>
<dbReference type="GO" id="GO:0022625">
    <property type="term" value="C:cytosolic large ribosomal subunit"/>
    <property type="evidence" value="ECO:0007669"/>
    <property type="project" value="TreeGrafter"/>
</dbReference>
<evidence type="ECO:0000256" key="2">
    <source>
        <dbReference type="ARBA" id="ARBA00022730"/>
    </source>
</evidence>
<dbReference type="FunFam" id="3.30.420.100:FF:000001">
    <property type="entry name" value="50S ribosomal protein L18"/>
    <property type="match status" value="1"/>
</dbReference>
<evidence type="ECO:0000256" key="1">
    <source>
        <dbReference type="ARBA" id="ARBA00007116"/>
    </source>
</evidence>
<dbReference type="PANTHER" id="PTHR12899:SF3">
    <property type="entry name" value="LARGE RIBOSOMAL SUBUNIT PROTEIN UL18M"/>
    <property type="match status" value="1"/>
</dbReference>
<dbReference type="PANTHER" id="PTHR12899">
    <property type="entry name" value="39S RIBOSOMAL PROTEIN L18, MITOCHONDRIAL"/>
    <property type="match status" value="1"/>
</dbReference>
<dbReference type="Proteomes" id="UP000642920">
    <property type="component" value="Unassembled WGS sequence"/>
</dbReference>
<gene>
    <name evidence="7" type="primary">rplR</name>
    <name evidence="8" type="ORF">JKP34_05065</name>
</gene>
<comment type="caution">
    <text evidence="8">The sequence shown here is derived from an EMBL/GenBank/DDBJ whole genome shotgun (WGS) entry which is preliminary data.</text>
</comment>
<accession>A0A937A998</accession>